<feature type="domain" description="ER-bound oxygenase mpaB/mpaB'/Rubber oxygenase catalytic" evidence="2">
    <location>
        <begin position="125"/>
        <end position="354"/>
    </location>
</feature>
<dbReference type="Proteomes" id="UP000004705">
    <property type="component" value="Chromosome"/>
</dbReference>
<dbReference type="InterPro" id="IPR018713">
    <property type="entry name" value="MPAB/Lcp_cat_dom"/>
</dbReference>
<gene>
    <name evidence="3" type="ORF">SacazDRAFT_02659</name>
</gene>
<feature type="compositionally biased region" description="Basic and acidic residues" evidence="1">
    <location>
        <begin position="415"/>
        <end position="425"/>
    </location>
</feature>
<dbReference type="InterPro" id="IPR037473">
    <property type="entry name" value="Lcp-like"/>
</dbReference>
<accession>H8G9M0</accession>
<protein>
    <recommendedName>
        <fullName evidence="2">ER-bound oxygenase mpaB/mpaB'/Rubber oxygenase catalytic domain-containing protein</fullName>
    </recommendedName>
</protein>
<dbReference type="PANTHER" id="PTHR37539">
    <property type="entry name" value="SECRETED PROTEIN-RELATED"/>
    <property type="match status" value="1"/>
</dbReference>
<proteinExistence type="predicted"/>
<dbReference type="RefSeq" id="WP_005442305.1">
    <property type="nucleotide sequence ID" value="NZ_CM001466.1"/>
</dbReference>
<dbReference type="OrthoDB" id="7614910at2"/>
<evidence type="ECO:0000256" key="1">
    <source>
        <dbReference type="SAM" id="MobiDB-lite"/>
    </source>
</evidence>
<dbReference type="Pfam" id="PF09995">
    <property type="entry name" value="MPAB_Lcp_cat"/>
    <property type="match status" value="1"/>
</dbReference>
<dbReference type="HOGENOM" id="CLU_049598_0_0_11"/>
<dbReference type="GO" id="GO:0016491">
    <property type="term" value="F:oxidoreductase activity"/>
    <property type="evidence" value="ECO:0007669"/>
    <property type="project" value="InterPro"/>
</dbReference>
<reference evidence="3 4" key="1">
    <citation type="journal article" date="2012" name="Stand. Genomic Sci.">
        <title>Genome sequence of the soil bacterium Saccharomonospora azurea type strain (NA-128(T)).</title>
        <authorList>
            <person name="Klenk H.P."/>
            <person name="Held B."/>
            <person name="Lucas S."/>
            <person name="Lapidus A."/>
            <person name="Copeland A."/>
            <person name="Hammon N."/>
            <person name="Pitluck S."/>
            <person name="Goodwin L.A."/>
            <person name="Han C."/>
            <person name="Tapia R."/>
            <person name="Brambilla E.M."/>
            <person name="Potter G."/>
            <person name="Land M."/>
            <person name="Ivanova N."/>
            <person name="Rohde M."/>
            <person name="Goker M."/>
            <person name="Detter J.C."/>
            <person name="Kyrpides N.C."/>
            <person name="Woyke T."/>
        </authorList>
    </citation>
    <scope>NUCLEOTIDE SEQUENCE [LARGE SCALE GENOMIC DNA]</scope>
    <source>
        <strain evidence="3 4">NA-128</strain>
    </source>
</reference>
<organism evidence="3 4">
    <name type="scientific">Saccharomonospora azurea NA-128</name>
    <dbReference type="NCBI Taxonomy" id="882081"/>
    <lineage>
        <taxon>Bacteria</taxon>
        <taxon>Bacillati</taxon>
        <taxon>Actinomycetota</taxon>
        <taxon>Actinomycetes</taxon>
        <taxon>Pseudonocardiales</taxon>
        <taxon>Pseudonocardiaceae</taxon>
        <taxon>Saccharomonospora</taxon>
    </lineage>
</organism>
<keyword evidence="4" id="KW-1185">Reference proteome</keyword>
<name>H8G9M0_9PSEU</name>
<evidence type="ECO:0000313" key="4">
    <source>
        <dbReference type="Proteomes" id="UP000004705"/>
    </source>
</evidence>
<feature type="region of interest" description="Disordered" evidence="1">
    <location>
        <begin position="401"/>
        <end position="425"/>
    </location>
</feature>
<dbReference type="PANTHER" id="PTHR37539:SF1">
    <property type="entry name" value="ER-BOUND OXYGENASE MPAB_MPAB'_RUBBER OXYGENASE CATALYTIC DOMAIN-CONTAINING PROTEIN"/>
    <property type="match status" value="1"/>
</dbReference>
<dbReference type="AlphaFoldDB" id="H8G9M0"/>
<sequence>MMADERLPDPELLRQGGFRLATLLFAPADIRGTERQRRRLRAFAEREDPLADAVVAMMRRMPRGRGRALFDQALDQGIDSLDDPPGELVDFFDSVEATPYWVDHRRLDRGARAVVRTGVLSLFPLGDMALMGGYLASRATKPLVGTGAIEYAATRRLIETTRWWLDVTTPGALQVGAAGYAAALRVRVVHAHVRAAMNKRDGWDYAAWDRPINQVQTAGTLVLFSLVYVVGMRMLGVRYTESERADIIHLWRYVGWLMGVDDELLPATEDDAWRLLWLLAVTEFVPDEDSKRLAAALLRSHAAVGADRGLLGTVLGELSMRVHGSISRLVLGPANADFLGLPDDPLAQAAVVTAAAGNFAAETVRQLVPGATWMQERLGTLARARYAERLGRLVEHDPTYARHMRTSVPSRSTAARREPPTARLG</sequence>
<evidence type="ECO:0000313" key="3">
    <source>
        <dbReference type="EMBL" id="EHY89552.1"/>
    </source>
</evidence>
<evidence type="ECO:0000259" key="2">
    <source>
        <dbReference type="Pfam" id="PF09995"/>
    </source>
</evidence>
<dbReference type="EMBL" id="CM001466">
    <property type="protein sequence ID" value="EHY89552.1"/>
    <property type="molecule type" value="Genomic_DNA"/>
</dbReference>